<proteinExistence type="predicted"/>
<sequence>MSTRPCITVRDGLGISNGWAPGFDYWGQGNP</sequence>
<organism evidence="1">
    <name type="scientific">Homo sapiens</name>
    <name type="common">Human</name>
    <dbReference type="NCBI Taxonomy" id="9606"/>
    <lineage>
        <taxon>Eukaryota</taxon>
        <taxon>Metazoa</taxon>
        <taxon>Chordata</taxon>
        <taxon>Craniata</taxon>
        <taxon>Vertebrata</taxon>
        <taxon>Euteleostomi</taxon>
        <taxon>Mammalia</taxon>
        <taxon>Eutheria</taxon>
        <taxon>Euarchontoglires</taxon>
        <taxon>Primates</taxon>
        <taxon>Haplorrhini</taxon>
        <taxon>Catarrhini</taxon>
        <taxon>Hominidae</taxon>
        <taxon>Homo</taxon>
    </lineage>
</organism>
<name>A0N7G7_HUMAN</name>
<reference evidence="1" key="1">
    <citation type="journal article" date="1996" name="Br. J. Haematol.">
        <title>CD34 selections from myeloma peripheral blood cell autografts contain residual tumour cells due to impurity, not to CD34+ myeloma cells.</title>
        <authorList>
            <person name="Willems P."/>
            <person name="Croockewit A."/>
            <person name="Raymakers R."/>
            <person name="Holdrinet R."/>
            <person name="van Der Bosch G."/>
            <person name="Huys E."/>
            <person name="Mensink E."/>
        </authorList>
    </citation>
    <scope>NUCLEOTIDE SEQUENCE</scope>
</reference>
<accession>A0N7G7</accession>
<gene>
    <name evidence="1" type="primary">Vcon-JH4b</name>
</gene>
<evidence type="ECO:0000313" key="1">
    <source>
        <dbReference type="EMBL" id="AAD14393.1"/>
    </source>
</evidence>
<protein>
    <submittedName>
        <fullName evidence="1">Vcon-JH4b protein</fullName>
    </submittedName>
</protein>
<dbReference type="AlphaFoldDB" id="A0N7G7"/>
<dbReference type="EMBL" id="S82453">
    <property type="protein sequence ID" value="AAD14393.1"/>
    <property type="molecule type" value="Genomic_DNA"/>
</dbReference>
<feature type="non-terminal residue" evidence="1">
    <location>
        <position position="1"/>
    </location>
</feature>